<dbReference type="OrthoDB" id="5383218at2"/>
<gene>
    <name evidence="1" type="ordered locus">MXAN_1669</name>
</gene>
<dbReference type="EMBL" id="CP000113">
    <property type="protein sequence ID" value="ABF88239.1"/>
    <property type="molecule type" value="Genomic_DNA"/>
</dbReference>
<dbReference type="Proteomes" id="UP000002402">
    <property type="component" value="Chromosome"/>
</dbReference>
<protein>
    <submittedName>
        <fullName evidence="1">Uncharacterized protein</fullName>
    </submittedName>
</protein>
<dbReference type="RefSeq" id="WP_011551780.1">
    <property type="nucleotide sequence ID" value="NC_008095.1"/>
</dbReference>
<keyword evidence="2" id="KW-1185">Reference proteome</keyword>
<dbReference type="KEGG" id="mxa:MXAN_1669"/>
<reference evidence="1 2" key="1">
    <citation type="journal article" date="2006" name="Proc. Natl. Acad. Sci. U.S.A.">
        <title>Evolution of sensory complexity recorded in a myxobacterial genome.</title>
        <authorList>
            <person name="Goldman B.S."/>
            <person name="Nierman W.C."/>
            <person name="Kaiser D."/>
            <person name="Slater S.C."/>
            <person name="Durkin A.S."/>
            <person name="Eisen J.A."/>
            <person name="Ronning C.M."/>
            <person name="Barbazuk W.B."/>
            <person name="Blanchard M."/>
            <person name="Field C."/>
            <person name="Halling C."/>
            <person name="Hinkle G."/>
            <person name="Iartchuk O."/>
            <person name="Kim H.S."/>
            <person name="Mackenzie C."/>
            <person name="Madupu R."/>
            <person name="Miller N."/>
            <person name="Shvartsbeyn A."/>
            <person name="Sullivan S.A."/>
            <person name="Vaudin M."/>
            <person name="Wiegand R."/>
            <person name="Kaplan H.B."/>
        </authorList>
    </citation>
    <scope>NUCLEOTIDE SEQUENCE [LARGE SCALE GENOMIC DNA]</scope>
    <source>
        <strain evidence="2">DK1622</strain>
    </source>
</reference>
<organism evidence="1 2">
    <name type="scientific">Myxococcus xanthus (strain DK1622)</name>
    <dbReference type="NCBI Taxonomy" id="246197"/>
    <lineage>
        <taxon>Bacteria</taxon>
        <taxon>Pseudomonadati</taxon>
        <taxon>Myxococcota</taxon>
        <taxon>Myxococcia</taxon>
        <taxon>Myxococcales</taxon>
        <taxon>Cystobacterineae</taxon>
        <taxon>Myxococcaceae</taxon>
        <taxon>Myxococcus</taxon>
    </lineage>
</organism>
<evidence type="ECO:0000313" key="1">
    <source>
        <dbReference type="EMBL" id="ABF88239.1"/>
    </source>
</evidence>
<accession>Q1DBQ2</accession>
<sequence length="67" mass="7661">MVLELSHQQIHVLHACLSESIAELHDEVLHTDERDLREALKLRLDHLQGIQRQVEALMQAEEAASPD</sequence>
<evidence type="ECO:0000313" key="2">
    <source>
        <dbReference type="Proteomes" id="UP000002402"/>
    </source>
</evidence>
<dbReference type="EnsemblBacteria" id="ABF88239">
    <property type="protein sequence ID" value="ABF88239"/>
    <property type="gene ID" value="MXAN_1669"/>
</dbReference>
<dbReference type="HOGENOM" id="CLU_2807923_0_0_7"/>
<dbReference type="AlphaFoldDB" id="Q1DBQ2"/>
<proteinExistence type="predicted"/>
<name>Q1DBQ2_MYXXD</name>
<dbReference type="GeneID" id="41359109"/>